<dbReference type="RefSeq" id="WP_205005830.1">
    <property type="nucleotide sequence ID" value="NZ_CBCRXA010000014.1"/>
</dbReference>
<dbReference type="InterPro" id="IPR018961">
    <property type="entry name" value="DnaJ_homolog_subfam-C_membr-28"/>
</dbReference>
<dbReference type="PANTHER" id="PTHR39158">
    <property type="entry name" value="OS08G0560600 PROTEIN"/>
    <property type="match status" value="1"/>
</dbReference>
<comment type="caution">
    <text evidence="2">The sequence shown here is derived from an EMBL/GenBank/DDBJ whole genome shotgun (WGS) entry which is preliminary data.</text>
</comment>
<proteinExistence type="predicted"/>
<sequence length="124" mass="14429">MGLIELLAEERIQQGLREGLFENLPGKGKPQKFEDDSAVPADLRVGYKLLKNAGYLPEEVRLHKELVTLNDLLRCCTDPVEKERISGEIRAKRLQFNQMMETRSLKKAGVFRNYRNRIMEKLHF</sequence>
<dbReference type="EMBL" id="JAFBEV010000006">
    <property type="protein sequence ID" value="MBM7657486.1"/>
    <property type="molecule type" value="Genomic_DNA"/>
</dbReference>
<gene>
    <name evidence="2" type="ORF">JOC27_000935</name>
</gene>
<name>A0ABS2Q6S0_9BACL</name>
<dbReference type="InterPro" id="IPR052573">
    <property type="entry name" value="DnaJ_C_subfamily_28"/>
</dbReference>
<dbReference type="Pfam" id="PF09350">
    <property type="entry name" value="DJC28_CD"/>
    <property type="match status" value="1"/>
</dbReference>
<dbReference type="PANTHER" id="PTHR39158:SF1">
    <property type="entry name" value="DNAJ HOMOLOG SUBFAMILY C MEMBER 28"/>
    <property type="match status" value="1"/>
</dbReference>
<keyword evidence="3" id="KW-1185">Reference proteome</keyword>
<feature type="domain" description="DnaJ homologue subfamily C member 28 conserved" evidence="1">
    <location>
        <begin position="7"/>
        <end position="74"/>
    </location>
</feature>
<reference evidence="2 3" key="1">
    <citation type="submission" date="2021-01" db="EMBL/GenBank/DDBJ databases">
        <title>Genomic Encyclopedia of Type Strains, Phase IV (KMG-IV): sequencing the most valuable type-strain genomes for metagenomic binning, comparative biology and taxonomic classification.</title>
        <authorList>
            <person name="Goeker M."/>
        </authorList>
    </citation>
    <scope>NUCLEOTIDE SEQUENCE [LARGE SCALE GENOMIC DNA]</scope>
    <source>
        <strain evidence="2 3">DSM 100968</strain>
    </source>
</reference>
<dbReference type="Proteomes" id="UP000823201">
    <property type="component" value="Unassembled WGS sequence"/>
</dbReference>
<evidence type="ECO:0000313" key="2">
    <source>
        <dbReference type="EMBL" id="MBM7657486.1"/>
    </source>
</evidence>
<accession>A0ABS2Q6S0</accession>
<evidence type="ECO:0000313" key="3">
    <source>
        <dbReference type="Proteomes" id="UP000823201"/>
    </source>
</evidence>
<evidence type="ECO:0000259" key="1">
    <source>
        <dbReference type="Pfam" id="PF09350"/>
    </source>
</evidence>
<protein>
    <recommendedName>
        <fullName evidence="1">DnaJ homologue subfamily C member 28 conserved domain-containing protein</fullName>
    </recommendedName>
</protein>
<organism evidence="2 3">
    <name type="scientific">Sporolactobacillus spathodeae</name>
    <dbReference type="NCBI Taxonomy" id="1465502"/>
    <lineage>
        <taxon>Bacteria</taxon>
        <taxon>Bacillati</taxon>
        <taxon>Bacillota</taxon>
        <taxon>Bacilli</taxon>
        <taxon>Bacillales</taxon>
        <taxon>Sporolactobacillaceae</taxon>
        <taxon>Sporolactobacillus</taxon>
    </lineage>
</organism>